<dbReference type="EMBL" id="GEFH01005254">
    <property type="protein sequence ID" value="JAP63327.1"/>
    <property type="molecule type" value="mRNA"/>
</dbReference>
<dbReference type="Pfam" id="PF14800">
    <property type="entry name" value="DUF4481"/>
    <property type="match status" value="1"/>
</dbReference>
<proteinExistence type="evidence at transcript level"/>
<feature type="transmembrane region" description="Helical" evidence="2">
    <location>
        <begin position="227"/>
        <end position="245"/>
    </location>
</feature>
<reference evidence="3" key="1">
    <citation type="journal article" date="2017" name="Ticks Tick Borne Dis.">
        <title>An insight into the sialome of Hyalomma excavatum.</title>
        <authorList>
            <person name="Ribeiro J.M."/>
            <person name="Slovak M."/>
            <person name="Francischetti I.M."/>
        </authorList>
    </citation>
    <scope>NUCLEOTIDE SEQUENCE</scope>
    <source>
        <strain evidence="3">Samish</strain>
        <tissue evidence="3">Salivary glands</tissue>
    </source>
</reference>
<accession>A0A131X9Z2</accession>
<evidence type="ECO:0000256" key="2">
    <source>
        <dbReference type="SAM" id="Phobius"/>
    </source>
</evidence>
<keyword evidence="2" id="KW-0472">Membrane</keyword>
<sequence>MSENTDLKTELPPEVDAQVAPHGATRESSQTSDVAPKNSWVKFDDDGSAAATIEPSQTQTVEPPLPVKMDALLKKVPSPAELRTDLGPLAPPRPPAAASFSVPPVAVCPPAPARLKPRASAEPQSVSNHVVPTATHRLESVAVPLSERLATRTSSTTGFNNGDIIVNALPTNRRCAWITKAEFKPELVPEELMATGLTLTVEEYVAAMQVLVHDVRFTLYNVCYKRLLLVWVLLGFFILLCLLFSGVRGLALFGGGVVWLVVNALGIFVCMWLKFKLLHMLERCIASINSLFFRHKILLGLDDRGKISCHKVHLIFVYFDVSQCIRYLYEMLENQDRQDALDARATGDTNNSARNGAALYPVDRTRMDIDMSDIIITGSSSTTRISQREKYAEKLLLRYSQRWVKEFVRKRLDLNMPVHPDGFEDGPCPPAPPRHCALARCPCQFIEEHLRFKPLTKCSLSELCF</sequence>
<feature type="region of interest" description="Disordered" evidence="1">
    <location>
        <begin position="1"/>
        <end position="65"/>
    </location>
</feature>
<feature type="compositionally biased region" description="Basic and acidic residues" evidence="1">
    <location>
        <begin position="1"/>
        <end position="11"/>
    </location>
</feature>
<keyword evidence="2" id="KW-1133">Transmembrane helix</keyword>
<evidence type="ECO:0000256" key="1">
    <source>
        <dbReference type="SAM" id="MobiDB-lite"/>
    </source>
</evidence>
<dbReference type="InterPro" id="IPR028054">
    <property type="entry name" value="DUF4481"/>
</dbReference>
<name>A0A131X9Z2_9ACAR</name>
<protein>
    <submittedName>
        <fullName evidence="3">Putative conserved plasma membrane protein</fullName>
    </submittedName>
</protein>
<keyword evidence="2" id="KW-0812">Transmembrane</keyword>
<feature type="transmembrane region" description="Helical" evidence="2">
    <location>
        <begin position="251"/>
        <end position="273"/>
    </location>
</feature>
<dbReference type="AlphaFoldDB" id="A0A131X9Z2"/>
<dbReference type="PANTHER" id="PTHR31193">
    <property type="entry name" value="TRANSMEMBRANE PROTEIN C9ORF91"/>
    <property type="match status" value="1"/>
</dbReference>
<dbReference type="PANTHER" id="PTHR31193:SF1">
    <property type="entry name" value="TRANSMEMBRANE PROTEIN 268"/>
    <property type="match status" value="1"/>
</dbReference>
<evidence type="ECO:0000313" key="3">
    <source>
        <dbReference type="EMBL" id="JAP63327.1"/>
    </source>
</evidence>
<organism evidence="3">
    <name type="scientific">Hyalomma excavatum</name>
    <dbReference type="NCBI Taxonomy" id="257692"/>
    <lineage>
        <taxon>Eukaryota</taxon>
        <taxon>Metazoa</taxon>
        <taxon>Ecdysozoa</taxon>
        <taxon>Arthropoda</taxon>
        <taxon>Chelicerata</taxon>
        <taxon>Arachnida</taxon>
        <taxon>Acari</taxon>
        <taxon>Parasitiformes</taxon>
        <taxon>Ixodida</taxon>
        <taxon>Ixodoidea</taxon>
        <taxon>Ixodidae</taxon>
        <taxon>Hyalomminae</taxon>
        <taxon>Hyalomma</taxon>
    </lineage>
</organism>